<dbReference type="AlphaFoldDB" id="A0A8H4X5W0"/>
<organism evidence="12 13">
    <name type="scientific">Fusarium zealandicum</name>
    <dbReference type="NCBI Taxonomy" id="1053134"/>
    <lineage>
        <taxon>Eukaryota</taxon>
        <taxon>Fungi</taxon>
        <taxon>Dikarya</taxon>
        <taxon>Ascomycota</taxon>
        <taxon>Pezizomycotina</taxon>
        <taxon>Sordariomycetes</taxon>
        <taxon>Hypocreomycetidae</taxon>
        <taxon>Hypocreales</taxon>
        <taxon>Nectriaceae</taxon>
        <taxon>Fusarium</taxon>
        <taxon>Fusarium staphyleae species complex</taxon>
    </lineage>
</organism>
<dbReference type="GO" id="GO:0004932">
    <property type="term" value="F:mating-type factor pheromone receptor activity"/>
    <property type="evidence" value="ECO:0007669"/>
    <property type="project" value="InterPro"/>
</dbReference>
<name>A0A8H4X5W0_9HYPO</name>
<evidence type="ECO:0000256" key="11">
    <source>
        <dbReference type="SAM" id="Phobius"/>
    </source>
</evidence>
<dbReference type="EMBL" id="JABEYC010001662">
    <property type="protein sequence ID" value="KAF4963107.1"/>
    <property type="molecule type" value="Genomic_DNA"/>
</dbReference>
<dbReference type="OrthoDB" id="2874149at2759"/>
<keyword evidence="7 11" id="KW-0472">Membrane</keyword>
<evidence type="ECO:0000256" key="6">
    <source>
        <dbReference type="ARBA" id="ARBA00023040"/>
    </source>
</evidence>
<evidence type="ECO:0000313" key="13">
    <source>
        <dbReference type="Proteomes" id="UP000635477"/>
    </source>
</evidence>
<dbReference type="Proteomes" id="UP000635477">
    <property type="component" value="Unassembled WGS sequence"/>
</dbReference>
<dbReference type="InterPro" id="IPR001499">
    <property type="entry name" value="GPCR_STE3"/>
</dbReference>
<keyword evidence="6" id="KW-0297">G-protein coupled receptor</keyword>
<accession>A0A8H4X5W0</accession>
<dbReference type="PANTHER" id="PTHR28097:SF1">
    <property type="entry name" value="PHEROMONE A FACTOR RECEPTOR"/>
    <property type="match status" value="1"/>
</dbReference>
<evidence type="ECO:0000256" key="7">
    <source>
        <dbReference type="ARBA" id="ARBA00023136"/>
    </source>
</evidence>
<sequence>MTASPLKPFSYDVIHNHPFPYQWANIIFLPSNGVGFAYMNNCYITILAAIPIFLFFGMTKDAMNSYRRALLYIGLGHIFPKLHEEYDPDRDAYGSSSGNSRLMSSTASTSPPPSKFRSFLSSRHTNMSTSSAESSHHVPIQSISLALATPDVEQGHNPYEYQVPQTFLRDTSYPPLTAPSTATINTTTDPISLPDRNPFLFRTRLDLPTIPLPSLPSFSFKKKKKDQRPQLERGLQLNSLSSVVHDPQWDVDLPAAPSRIQTRVWSEDDEIRLYAPITPETGSLIPSLSEHAVTVETLLTRETHRR</sequence>
<evidence type="ECO:0000256" key="3">
    <source>
        <dbReference type="ARBA" id="ARBA00022507"/>
    </source>
</evidence>
<feature type="compositionally biased region" description="Low complexity" evidence="10">
    <location>
        <begin position="95"/>
        <end position="109"/>
    </location>
</feature>
<keyword evidence="8" id="KW-0675">Receptor</keyword>
<dbReference type="GO" id="GO:0005886">
    <property type="term" value="C:plasma membrane"/>
    <property type="evidence" value="ECO:0007669"/>
    <property type="project" value="TreeGrafter"/>
</dbReference>
<evidence type="ECO:0000256" key="8">
    <source>
        <dbReference type="ARBA" id="ARBA00023170"/>
    </source>
</evidence>
<evidence type="ECO:0000256" key="2">
    <source>
        <dbReference type="ARBA" id="ARBA00011085"/>
    </source>
</evidence>
<keyword evidence="13" id="KW-1185">Reference proteome</keyword>
<comment type="similarity">
    <text evidence="2">Belongs to the G-protein coupled receptor 4 family.</text>
</comment>
<evidence type="ECO:0000256" key="10">
    <source>
        <dbReference type="SAM" id="MobiDB-lite"/>
    </source>
</evidence>
<keyword evidence="3" id="KW-0589">Pheromone response</keyword>
<protein>
    <submittedName>
        <fullName evidence="12">Uncharacterized protein</fullName>
    </submittedName>
</protein>
<keyword evidence="4 11" id="KW-0812">Transmembrane</keyword>
<comment type="caution">
    <text evidence="12">The sequence shown here is derived from an EMBL/GenBank/DDBJ whole genome shotgun (WGS) entry which is preliminary data.</text>
</comment>
<dbReference type="PANTHER" id="PTHR28097">
    <property type="entry name" value="PHEROMONE A FACTOR RECEPTOR"/>
    <property type="match status" value="1"/>
</dbReference>
<comment type="subcellular location">
    <subcellularLocation>
        <location evidence="1">Membrane</location>
        <topology evidence="1">Multi-pass membrane protein</topology>
    </subcellularLocation>
</comment>
<evidence type="ECO:0000256" key="1">
    <source>
        <dbReference type="ARBA" id="ARBA00004141"/>
    </source>
</evidence>
<feature type="transmembrane region" description="Helical" evidence="11">
    <location>
        <begin position="38"/>
        <end position="58"/>
    </location>
</feature>
<keyword evidence="9" id="KW-0807">Transducer</keyword>
<evidence type="ECO:0000256" key="9">
    <source>
        <dbReference type="ARBA" id="ARBA00023224"/>
    </source>
</evidence>
<evidence type="ECO:0000313" key="12">
    <source>
        <dbReference type="EMBL" id="KAF4963107.1"/>
    </source>
</evidence>
<evidence type="ECO:0000256" key="5">
    <source>
        <dbReference type="ARBA" id="ARBA00022989"/>
    </source>
</evidence>
<reference evidence="12" key="2">
    <citation type="submission" date="2020-05" db="EMBL/GenBank/DDBJ databases">
        <authorList>
            <person name="Kim H.-S."/>
            <person name="Proctor R.H."/>
            <person name="Brown D.W."/>
        </authorList>
    </citation>
    <scope>NUCLEOTIDE SEQUENCE</scope>
    <source>
        <strain evidence="12">NRRL 22465</strain>
    </source>
</reference>
<gene>
    <name evidence="12" type="ORF">FZEAL_10956</name>
</gene>
<feature type="region of interest" description="Disordered" evidence="10">
    <location>
        <begin position="90"/>
        <end position="120"/>
    </location>
</feature>
<evidence type="ECO:0000256" key="4">
    <source>
        <dbReference type="ARBA" id="ARBA00022692"/>
    </source>
</evidence>
<reference evidence="12" key="1">
    <citation type="journal article" date="2020" name="BMC Genomics">
        <title>Correction to: Identification and distribution of gene clusters required for synthesis of sphingolipid metabolism inhibitors in diverse species of the filamentous fungus Fusarium.</title>
        <authorList>
            <person name="Kim H.S."/>
            <person name="Lohmar J.M."/>
            <person name="Busman M."/>
            <person name="Brown D.W."/>
            <person name="Naumann T.A."/>
            <person name="Divon H.H."/>
            <person name="Lysoe E."/>
            <person name="Uhlig S."/>
            <person name="Proctor R.H."/>
        </authorList>
    </citation>
    <scope>NUCLEOTIDE SEQUENCE</scope>
    <source>
        <strain evidence="12">NRRL 22465</strain>
    </source>
</reference>
<keyword evidence="5 11" id="KW-1133">Transmembrane helix</keyword>
<dbReference type="GO" id="GO:0000750">
    <property type="term" value="P:pheromone-dependent signal transduction involved in conjugation with cellular fusion"/>
    <property type="evidence" value="ECO:0007669"/>
    <property type="project" value="TreeGrafter"/>
</dbReference>
<proteinExistence type="inferred from homology"/>
<dbReference type="Pfam" id="PF02076">
    <property type="entry name" value="STE3"/>
    <property type="match status" value="1"/>
</dbReference>